<organism evidence="2 3">
    <name type="scientific">Stenotrophomonas panacihumi</name>
    <dbReference type="NCBI Taxonomy" id="676599"/>
    <lineage>
        <taxon>Bacteria</taxon>
        <taxon>Pseudomonadati</taxon>
        <taxon>Pseudomonadota</taxon>
        <taxon>Gammaproteobacteria</taxon>
        <taxon>Lysobacterales</taxon>
        <taxon>Lysobacteraceae</taxon>
        <taxon>Stenotrophomonas</taxon>
    </lineage>
</organism>
<evidence type="ECO:0000313" key="3">
    <source>
        <dbReference type="Proteomes" id="UP000051802"/>
    </source>
</evidence>
<keyword evidence="3" id="KW-1185">Reference proteome</keyword>
<reference evidence="2 3" key="1">
    <citation type="submission" date="2015-10" db="EMBL/GenBank/DDBJ databases">
        <title>Genome sequencing and analysis of members of genus Stenotrophomonas.</title>
        <authorList>
            <person name="Patil P.P."/>
            <person name="Midha S."/>
            <person name="Patil P.B."/>
        </authorList>
    </citation>
    <scope>NUCLEOTIDE SEQUENCE [LARGE SCALE GENOMIC DNA]</scope>
    <source>
        <strain evidence="2 3">JCM 16536</strain>
    </source>
</reference>
<dbReference type="OrthoDB" id="9982719at2"/>
<dbReference type="Proteomes" id="UP000051802">
    <property type="component" value="Unassembled WGS sequence"/>
</dbReference>
<feature type="transmembrane region" description="Helical" evidence="1">
    <location>
        <begin position="53"/>
        <end position="79"/>
    </location>
</feature>
<sequence length="87" mass="10054">MDIVNVLRWIFAAIIFSALAYLPWHYWELAQLVMHGEAPEGTMGIYASNAQSIWWLMGLGMIIWVPLSLALAVWASWAFMQLTRREQ</sequence>
<evidence type="ECO:0008006" key="4">
    <source>
        <dbReference type="Google" id="ProtNLM"/>
    </source>
</evidence>
<name>A0A0R0AH15_9GAMM</name>
<comment type="caution">
    <text evidence="2">The sequence shown here is derived from an EMBL/GenBank/DDBJ whole genome shotgun (WGS) entry which is preliminary data.</text>
</comment>
<proteinExistence type="predicted"/>
<gene>
    <name evidence="2" type="ORF">ARC20_08380</name>
</gene>
<keyword evidence="1" id="KW-0472">Membrane</keyword>
<evidence type="ECO:0000256" key="1">
    <source>
        <dbReference type="SAM" id="Phobius"/>
    </source>
</evidence>
<evidence type="ECO:0000313" key="2">
    <source>
        <dbReference type="EMBL" id="KRG44427.1"/>
    </source>
</evidence>
<protein>
    <recommendedName>
        <fullName evidence="4">Transmembrane protein</fullName>
    </recommendedName>
</protein>
<keyword evidence="1" id="KW-1133">Transmembrane helix</keyword>
<keyword evidence="1" id="KW-0812">Transmembrane</keyword>
<feature type="transmembrane region" description="Helical" evidence="1">
    <location>
        <begin position="7"/>
        <end position="27"/>
    </location>
</feature>
<dbReference type="AlphaFoldDB" id="A0A0R0AH15"/>
<dbReference type="EMBL" id="LLXU01000068">
    <property type="protein sequence ID" value="KRG44427.1"/>
    <property type="molecule type" value="Genomic_DNA"/>
</dbReference>
<accession>A0A0R0AH15</accession>
<dbReference type="RefSeq" id="WP_057646146.1">
    <property type="nucleotide sequence ID" value="NZ_LLXU01000068.1"/>
</dbReference>